<evidence type="ECO:0000256" key="3">
    <source>
        <dbReference type="ARBA" id="ARBA00023239"/>
    </source>
</evidence>
<evidence type="ECO:0000313" key="7">
    <source>
        <dbReference type="Proteomes" id="UP000094342"/>
    </source>
</evidence>
<evidence type="ECO:0000313" key="6">
    <source>
        <dbReference type="EMBL" id="ODR88718.1"/>
    </source>
</evidence>
<comment type="similarity">
    <text evidence="5">Belongs to the ureidoglycolate lyase family.</text>
</comment>
<name>A0A1E3V544_9HYPH</name>
<dbReference type="PIRSF" id="PIRSF017306">
    <property type="entry name" value="Ureidogly_hydro"/>
    <property type="match status" value="1"/>
</dbReference>
<dbReference type="InterPro" id="IPR023525">
    <property type="entry name" value="Ureidogly_lyase_bac"/>
</dbReference>
<dbReference type="GO" id="GO:0050385">
    <property type="term" value="F:ureidoglycolate lyase activity"/>
    <property type="evidence" value="ECO:0007669"/>
    <property type="project" value="UniProtKB-UniRule"/>
</dbReference>
<dbReference type="HAMAP" id="MF_00616">
    <property type="entry name" value="Ureidogly_lyase"/>
    <property type="match status" value="1"/>
</dbReference>
<evidence type="ECO:0000256" key="4">
    <source>
        <dbReference type="ARBA" id="ARBA00047684"/>
    </source>
</evidence>
<reference evidence="7" key="1">
    <citation type="submission" date="2016-05" db="EMBL/GenBank/DDBJ databases">
        <authorList>
            <person name="Li Y."/>
        </authorList>
    </citation>
    <scope>NUCLEOTIDE SEQUENCE [LARGE SCALE GENOMIC DNA]</scope>
    <source>
        <strain evidence="7">YIC4027</strain>
    </source>
</reference>
<keyword evidence="2 5" id="KW-0659">Purine metabolism</keyword>
<evidence type="ECO:0000256" key="1">
    <source>
        <dbReference type="ARBA" id="ARBA00011738"/>
    </source>
</evidence>
<dbReference type="PANTHER" id="PTHR21221:SF1">
    <property type="entry name" value="UREIDOGLYCOLATE LYASE"/>
    <property type="match status" value="1"/>
</dbReference>
<comment type="catalytic activity">
    <reaction evidence="4 5">
        <text>(S)-ureidoglycolate = urea + glyoxylate</text>
        <dbReference type="Rhea" id="RHEA:11304"/>
        <dbReference type="ChEBI" id="CHEBI:16199"/>
        <dbReference type="ChEBI" id="CHEBI:36655"/>
        <dbReference type="ChEBI" id="CHEBI:57296"/>
        <dbReference type="EC" id="4.3.2.3"/>
    </reaction>
</comment>
<dbReference type="OrthoDB" id="9804602at2"/>
<accession>A0A1E3V544</accession>
<comment type="subunit">
    <text evidence="1 5">Homodimer.</text>
</comment>
<keyword evidence="7" id="KW-1185">Reference proteome</keyword>
<comment type="caution">
    <text evidence="6">The sequence shown here is derived from an EMBL/GenBank/DDBJ whole genome shotgun (WGS) entry which is preliminary data.</text>
</comment>
<dbReference type="InterPro" id="IPR024060">
    <property type="entry name" value="Ureidoglycolate_lyase_dom_sf"/>
</dbReference>
<dbReference type="SUPFAM" id="SSF51182">
    <property type="entry name" value="RmlC-like cupins"/>
    <property type="match status" value="1"/>
</dbReference>
<dbReference type="GO" id="GO:0006145">
    <property type="term" value="P:purine nucleobase catabolic process"/>
    <property type="evidence" value="ECO:0007669"/>
    <property type="project" value="UniProtKB-UniRule"/>
</dbReference>
<evidence type="ECO:0000256" key="2">
    <source>
        <dbReference type="ARBA" id="ARBA00022631"/>
    </source>
</evidence>
<dbReference type="RefSeq" id="WP_069461102.1">
    <property type="nucleotide sequence ID" value="NZ_LYBW01000064.1"/>
</dbReference>
<dbReference type="PANTHER" id="PTHR21221">
    <property type="entry name" value="UREIDOGLYCOLATE HYDROLASE"/>
    <property type="match status" value="1"/>
</dbReference>
<comment type="function">
    <text evidence="5">Catalyzes the catabolism of the allantoin degradation intermediate (S)-ureidoglycolate, generating urea and glyoxylate. Involved in the utilization of allantoin as nitrogen source.</text>
</comment>
<comment type="cofactor">
    <cofactor evidence="5">
        <name>Ni(2+)</name>
        <dbReference type="ChEBI" id="CHEBI:49786"/>
    </cofactor>
</comment>
<sequence>MSEIEAKQYGRVQVISLPVRPLTAAAFAPFGEVIDMDAAKSFPINAGKCTRHHDLAKVEATGPGARVLISLLRGEPYDLPLTLTMVERHPLGSQAFVPLTNNSFLVVVAPDQGGHPGTPIAFETAPGQGVNIARNVWHGILTPLHGVSDFVVVDRGGEGCNLEEHFFDTPYRVEHG</sequence>
<organism evidence="6 7">
    <name type="scientific">Sinorhizobium alkalisoli</name>
    <dbReference type="NCBI Taxonomy" id="1752398"/>
    <lineage>
        <taxon>Bacteria</taxon>
        <taxon>Pseudomonadati</taxon>
        <taxon>Pseudomonadota</taxon>
        <taxon>Alphaproteobacteria</taxon>
        <taxon>Hyphomicrobiales</taxon>
        <taxon>Rhizobiaceae</taxon>
        <taxon>Sinorhizobium/Ensifer group</taxon>
        <taxon>Sinorhizobium</taxon>
    </lineage>
</organism>
<dbReference type="AlphaFoldDB" id="A0A1E3V544"/>
<protein>
    <recommendedName>
        <fullName evidence="5">Ureidoglycolate lyase</fullName>
        <ecNumber evidence="5">4.3.2.3</ecNumber>
    </recommendedName>
    <alternativeName>
        <fullName evidence="5">Ureidoglycolatase</fullName>
    </alternativeName>
</protein>
<dbReference type="STRING" id="1752398.A8M32_24940"/>
<dbReference type="EMBL" id="LYBW01000064">
    <property type="protein sequence ID" value="ODR88718.1"/>
    <property type="molecule type" value="Genomic_DNA"/>
</dbReference>
<dbReference type="UniPathway" id="UPA00395"/>
<dbReference type="GO" id="GO:0004848">
    <property type="term" value="F:ureidoglycolate hydrolase activity"/>
    <property type="evidence" value="ECO:0007669"/>
    <property type="project" value="InterPro"/>
</dbReference>
<dbReference type="InterPro" id="IPR011051">
    <property type="entry name" value="RmlC_Cupin_sf"/>
</dbReference>
<proteinExistence type="inferred from homology"/>
<dbReference type="GO" id="GO:0000256">
    <property type="term" value="P:allantoin catabolic process"/>
    <property type="evidence" value="ECO:0007669"/>
    <property type="project" value="UniProtKB-UniRule"/>
</dbReference>
<dbReference type="EC" id="4.3.2.3" evidence="5"/>
<dbReference type="NCBIfam" id="NF009932">
    <property type="entry name" value="PRK13395.1"/>
    <property type="match status" value="1"/>
</dbReference>
<dbReference type="CDD" id="cd20298">
    <property type="entry name" value="cupin_UAH"/>
    <property type="match status" value="1"/>
</dbReference>
<comment type="pathway">
    <text evidence="5">Nitrogen metabolism; (S)-allantoin degradation.</text>
</comment>
<dbReference type="Pfam" id="PF04115">
    <property type="entry name" value="Ureidogly_lyase"/>
    <property type="match status" value="1"/>
</dbReference>
<keyword evidence="3 5" id="KW-0456">Lyase</keyword>
<dbReference type="Proteomes" id="UP000094342">
    <property type="component" value="Unassembled WGS sequence"/>
</dbReference>
<dbReference type="InterPro" id="IPR007247">
    <property type="entry name" value="Ureidogly_lyase"/>
</dbReference>
<dbReference type="Gene3D" id="2.60.120.480">
    <property type="entry name" value="Ureidoglycolate hydrolase"/>
    <property type="match status" value="1"/>
</dbReference>
<gene>
    <name evidence="5" type="primary">allA</name>
    <name evidence="6" type="ORF">A8M32_24940</name>
</gene>
<dbReference type="InterPro" id="IPR047233">
    <property type="entry name" value="UAH_cupin"/>
</dbReference>
<keyword evidence="6" id="KW-0378">Hydrolase</keyword>
<evidence type="ECO:0000256" key="5">
    <source>
        <dbReference type="HAMAP-Rule" id="MF_00616"/>
    </source>
</evidence>